<proteinExistence type="predicted"/>
<name>A0A0F9AR34_9ZZZZ</name>
<comment type="caution">
    <text evidence="1">The sequence shown here is derived from an EMBL/GenBank/DDBJ whole genome shotgun (WGS) entry which is preliminary data.</text>
</comment>
<gene>
    <name evidence="1" type="ORF">LCGC14_2619440</name>
</gene>
<dbReference type="EMBL" id="LAZR01044666">
    <property type="protein sequence ID" value="KKL04102.1"/>
    <property type="molecule type" value="Genomic_DNA"/>
</dbReference>
<accession>A0A0F9AR34</accession>
<protein>
    <submittedName>
        <fullName evidence="1">Uncharacterized protein</fullName>
    </submittedName>
</protein>
<reference evidence="1" key="1">
    <citation type="journal article" date="2015" name="Nature">
        <title>Complex archaea that bridge the gap between prokaryotes and eukaryotes.</title>
        <authorList>
            <person name="Spang A."/>
            <person name="Saw J.H."/>
            <person name="Jorgensen S.L."/>
            <person name="Zaremba-Niedzwiedzka K."/>
            <person name="Martijn J."/>
            <person name="Lind A.E."/>
            <person name="van Eijk R."/>
            <person name="Schleper C."/>
            <person name="Guy L."/>
            <person name="Ettema T.J."/>
        </authorList>
    </citation>
    <scope>NUCLEOTIDE SEQUENCE</scope>
</reference>
<evidence type="ECO:0000313" key="1">
    <source>
        <dbReference type="EMBL" id="KKL04102.1"/>
    </source>
</evidence>
<organism evidence="1">
    <name type="scientific">marine sediment metagenome</name>
    <dbReference type="NCBI Taxonomy" id="412755"/>
    <lineage>
        <taxon>unclassified sequences</taxon>
        <taxon>metagenomes</taxon>
        <taxon>ecological metagenomes</taxon>
    </lineage>
</organism>
<dbReference type="AlphaFoldDB" id="A0A0F9AR34"/>
<sequence length="124" mass="14831">MKIELGKKPTQKVPSSEDIVEEEYRLLYKEQTGKSALYKRNGEWKESKLYKEWRNKKLAKLHEEVQEVDGVVSITSEELDKKNLLKMFDIDKEMKKMNKQLGKSRKSTRHDDDYPYAKVDMWMN</sequence>